<feature type="repeat" description="TPR" evidence="6">
    <location>
        <begin position="74"/>
        <end position="107"/>
    </location>
</feature>
<comment type="caution">
    <text evidence="9">The sequence shown here is derived from an EMBL/GenBank/DDBJ whole genome shotgun (WGS) entry which is preliminary data.</text>
</comment>
<dbReference type="EMBL" id="CAAALY010269826">
    <property type="protein sequence ID" value="VEL41539.1"/>
    <property type="molecule type" value="Genomic_DNA"/>
</dbReference>
<dbReference type="Proteomes" id="UP000784294">
    <property type="component" value="Unassembled WGS sequence"/>
</dbReference>
<keyword evidence="3" id="KW-0808">Transferase</keyword>
<keyword evidence="6" id="KW-0802">TPR repeat</keyword>
<sequence length="276" mass="31816">MLAPLVYENLPVCCALAYAFWFIQFNELLTSLMDLIQNSDLSMKEIGNRFFAAGQYEKASHYYTLAIEKRQTESCYFSNRALCFLQLQEYDKAIADCRRAWELNPSNLKAYFFAGQAYLALGNFDEALPKLTRAHNLALEQHINYGDEITAVIRLAKRKKFEALDDKRRQEEIELQTYLTNIIRADYESKCQAVKSQPESLLKTSGVVESIDFHEYSSRTHHEDIGISSSEPRLQTPDKSFGDPTDTKHLNKLQAEMQRRLAEVNDIFTQFGFVGF</sequence>
<dbReference type="InterPro" id="IPR019734">
    <property type="entry name" value="TPR_rpt"/>
</dbReference>
<dbReference type="GO" id="GO:0000209">
    <property type="term" value="P:protein polyubiquitination"/>
    <property type="evidence" value="ECO:0007669"/>
    <property type="project" value="TreeGrafter"/>
</dbReference>
<feature type="region of interest" description="Disordered" evidence="7">
    <location>
        <begin position="222"/>
        <end position="247"/>
    </location>
</feature>
<evidence type="ECO:0000256" key="6">
    <source>
        <dbReference type="PROSITE-ProRule" id="PRU00339"/>
    </source>
</evidence>
<evidence type="ECO:0000259" key="8">
    <source>
        <dbReference type="Pfam" id="PF18391"/>
    </source>
</evidence>
<feature type="repeat" description="TPR" evidence="6">
    <location>
        <begin position="108"/>
        <end position="141"/>
    </location>
</feature>
<evidence type="ECO:0000313" key="9">
    <source>
        <dbReference type="EMBL" id="VEL41539.1"/>
    </source>
</evidence>
<dbReference type="PANTHER" id="PTHR46803">
    <property type="entry name" value="E3 UBIQUITIN-PROTEIN LIGASE CHIP"/>
    <property type="match status" value="1"/>
</dbReference>
<dbReference type="InterPro" id="IPR011990">
    <property type="entry name" value="TPR-like_helical_dom_sf"/>
</dbReference>
<dbReference type="GO" id="GO:0071218">
    <property type="term" value="P:cellular response to misfolded protein"/>
    <property type="evidence" value="ECO:0007669"/>
    <property type="project" value="TreeGrafter"/>
</dbReference>
<keyword evidence="10" id="KW-1185">Reference proteome</keyword>
<dbReference type="Gene3D" id="6.10.140.2020">
    <property type="match status" value="1"/>
</dbReference>
<dbReference type="SUPFAM" id="SSF48452">
    <property type="entry name" value="TPR-like"/>
    <property type="match status" value="1"/>
</dbReference>
<comment type="catalytic activity">
    <reaction evidence="1">
        <text>S-ubiquitinyl-[E2 ubiquitin-conjugating enzyme]-L-cysteine + [acceptor protein]-L-lysine = [E2 ubiquitin-conjugating enzyme]-L-cysteine + N(6)-ubiquitinyl-[acceptor protein]-L-lysine.</text>
        <dbReference type="EC" id="2.3.2.27"/>
    </reaction>
</comment>
<dbReference type="GO" id="GO:0051087">
    <property type="term" value="F:protein-folding chaperone binding"/>
    <property type="evidence" value="ECO:0007669"/>
    <property type="project" value="TreeGrafter"/>
</dbReference>
<dbReference type="Pfam" id="PF12895">
    <property type="entry name" value="ANAPC3"/>
    <property type="match status" value="1"/>
</dbReference>
<evidence type="ECO:0000256" key="7">
    <source>
        <dbReference type="SAM" id="MobiDB-lite"/>
    </source>
</evidence>
<dbReference type="GO" id="GO:0043161">
    <property type="term" value="P:proteasome-mediated ubiquitin-dependent protein catabolic process"/>
    <property type="evidence" value="ECO:0007669"/>
    <property type="project" value="TreeGrafter"/>
</dbReference>
<evidence type="ECO:0000313" key="10">
    <source>
        <dbReference type="Proteomes" id="UP000784294"/>
    </source>
</evidence>
<accession>A0A3S5BDM8</accession>
<keyword evidence="4" id="KW-0677">Repeat</keyword>
<dbReference type="Gene3D" id="1.25.40.10">
    <property type="entry name" value="Tetratricopeptide repeat domain"/>
    <property type="match status" value="1"/>
</dbReference>
<dbReference type="AlphaFoldDB" id="A0A3S5BDM8"/>
<protein>
    <recommendedName>
        <fullName evidence="2">RING-type E3 ubiquitin transferase</fullName>
        <ecNumber evidence="2">2.3.2.27</ecNumber>
    </recommendedName>
</protein>
<dbReference type="GO" id="GO:0061630">
    <property type="term" value="F:ubiquitin protein ligase activity"/>
    <property type="evidence" value="ECO:0007669"/>
    <property type="project" value="UniProtKB-EC"/>
</dbReference>
<evidence type="ECO:0000256" key="4">
    <source>
        <dbReference type="ARBA" id="ARBA00022737"/>
    </source>
</evidence>
<dbReference type="GO" id="GO:0045862">
    <property type="term" value="P:positive regulation of proteolysis"/>
    <property type="evidence" value="ECO:0007669"/>
    <property type="project" value="TreeGrafter"/>
</dbReference>
<evidence type="ECO:0000256" key="2">
    <source>
        <dbReference type="ARBA" id="ARBA00012483"/>
    </source>
</evidence>
<dbReference type="GO" id="GO:0030018">
    <property type="term" value="C:Z disc"/>
    <property type="evidence" value="ECO:0007669"/>
    <property type="project" value="TreeGrafter"/>
</dbReference>
<dbReference type="InterPro" id="IPR041312">
    <property type="entry name" value="CHIP_TPR_N"/>
</dbReference>
<dbReference type="PANTHER" id="PTHR46803:SF2">
    <property type="entry name" value="E3 UBIQUITIN-PROTEIN LIGASE CHIP"/>
    <property type="match status" value="1"/>
</dbReference>
<evidence type="ECO:0000256" key="1">
    <source>
        <dbReference type="ARBA" id="ARBA00000900"/>
    </source>
</evidence>
<proteinExistence type="predicted"/>
<dbReference type="OrthoDB" id="629492at2759"/>
<dbReference type="Pfam" id="PF18391">
    <property type="entry name" value="CHIP_TPR_N"/>
    <property type="match status" value="1"/>
</dbReference>
<dbReference type="GO" id="GO:0006515">
    <property type="term" value="P:protein quality control for misfolded or incompletely synthesized proteins"/>
    <property type="evidence" value="ECO:0007669"/>
    <property type="project" value="TreeGrafter"/>
</dbReference>
<feature type="domain" description="CHIP N-terminal tetratricopeptide repeat" evidence="8">
    <location>
        <begin position="156"/>
        <end position="270"/>
    </location>
</feature>
<dbReference type="EC" id="2.3.2.27" evidence="2"/>
<dbReference type="SMART" id="SM00028">
    <property type="entry name" value="TPR"/>
    <property type="match status" value="3"/>
</dbReference>
<name>A0A3S5BDM8_9PLAT</name>
<dbReference type="PROSITE" id="PS50005">
    <property type="entry name" value="TPR"/>
    <property type="match status" value="2"/>
</dbReference>
<gene>
    <name evidence="9" type="ORF">PXEA_LOCUS34979</name>
</gene>
<evidence type="ECO:0000256" key="5">
    <source>
        <dbReference type="ARBA" id="ARBA00022786"/>
    </source>
</evidence>
<keyword evidence="5" id="KW-0833">Ubl conjugation pathway</keyword>
<reference evidence="9" key="1">
    <citation type="submission" date="2018-11" db="EMBL/GenBank/DDBJ databases">
        <authorList>
            <consortium name="Pathogen Informatics"/>
        </authorList>
    </citation>
    <scope>NUCLEOTIDE SEQUENCE</scope>
</reference>
<evidence type="ECO:0000256" key="3">
    <source>
        <dbReference type="ARBA" id="ARBA00022679"/>
    </source>
</evidence>
<organism evidence="9 10">
    <name type="scientific">Protopolystoma xenopodis</name>
    <dbReference type="NCBI Taxonomy" id="117903"/>
    <lineage>
        <taxon>Eukaryota</taxon>
        <taxon>Metazoa</taxon>
        <taxon>Spiralia</taxon>
        <taxon>Lophotrochozoa</taxon>
        <taxon>Platyhelminthes</taxon>
        <taxon>Monogenea</taxon>
        <taxon>Polyopisthocotylea</taxon>
        <taxon>Polystomatidea</taxon>
        <taxon>Polystomatidae</taxon>
        <taxon>Protopolystoma</taxon>
    </lineage>
</organism>